<reference evidence="1" key="1">
    <citation type="submission" date="2022-08" db="EMBL/GenBank/DDBJ databases">
        <title>Genome Sequence of Fusarium decemcellulare.</title>
        <authorList>
            <person name="Buettner E."/>
        </authorList>
    </citation>
    <scope>NUCLEOTIDE SEQUENCE</scope>
    <source>
        <strain evidence="1">Babe19</strain>
    </source>
</reference>
<name>A0ACC1SP97_9HYPO</name>
<accession>A0ACC1SP97</accession>
<evidence type="ECO:0000313" key="2">
    <source>
        <dbReference type="Proteomes" id="UP001148629"/>
    </source>
</evidence>
<gene>
    <name evidence="1" type="ORF">NM208_g3368</name>
</gene>
<keyword evidence="2" id="KW-1185">Reference proteome</keyword>
<comment type="caution">
    <text evidence="1">The sequence shown here is derived from an EMBL/GenBank/DDBJ whole genome shotgun (WGS) entry which is preliminary data.</text>
</comment>
<evidence type="ECO:0000313" key="1">
    <source>
        <dbReference type="EMBL" id="KAJ3543842.1"/>
    </source>
</evidence>
<sequence length="194" mass="21169">MLPAMASSVLLFNRTLFSEIKNDPLKESRVKRALRKIADRLDRRILGTLLVNVAKSSCSVSLAKELVDLGAPIDYPKYTESKGMTALQLAAKKTTKEAAFFMQWLILNGASPHPLWPGNAFGDAKGAASIVKWVGKTWEELLAAVRIIKLLDGSSSRCTGFEAVRRMIKLLSGLEAAVRVRKLLSSLEAAVQAS</sequence>
<dbReference type="Proteomes" id="UP001148629">
    <property type="component" value="Unassembled WGS sequence"/>
</dbReference>
<proteinExistence type="predicted"/>
<organism evidence="1 2">
    <name type="scientific">Fusarium decemcellulare</name>
    <dbReference type="NCBI Taxonomy" id="57161"/>
    <lineage>
        <taxon>Eukaryota</taxon>
        <taxon>Fungi</taxon>
        <taxon>Dikarya</taxon>
        <taxon>Ascomycota</taxon>
        <taxon>Pezizomycotina</taxon>
        <taxon>Sordariomycetes</taxon>
        <taxon>Hypocreomycetidae</taxon>
        <taxon>Hypocreales</taxon>
        <taxon>Nectriaceae</taxon>
        <taxon>Fusarium</taxon>
        <taxon>Fusarium decemcellulare species complex</taxon>
    </lineage>
</organism>
<dbReference type="EMBL" id="JANRMS010000225">
    <property type="protein sequence ID" value="KAJ3543842.1"/>
    <property type="molecule type" value="Genomic_DNA"/>
</dbReference>
<protein>
    <submittedName>
        <fullName evidence="1">Uncharacterized protein</fullName>
    </submittedName>
</protein>